<evidence type="ECO:0000313" key="11">
    <source>
        <dbReference type="Proteomes" id="UP001431429"/>
    </source>
</evidence>
<evidence type="ECO:0000256" key="4">
    <source>
        <dbReference type="ARBA" id="ARBA00022827"/>
    </source>
</evidence>
<protein>
    <recommendedName>
        <fullName evidence="7">D-amino-acid oxidase</fullName>
        <ecNumber evidence="6">1.4.3.3</ecNumber>
    </recommendedName>
</protein>
<evidence type="ECO:0000259" key="9">
    <source>
        <dbReference type="Pfam" id="PF01266"/>
    </source>
</evidence>
<comment type="catalytic activity">
    <reaction evidence="8">
        <text>a D-alpha-amino acid + O2 + H2O = a 2-oxocarboxylate + H2O2 + NH4(+)</text>
        <dbReference type="Rhea" id="RHEA:21816"/>
        <dbReference type="ChEBI" id="CHEBI:15377"/>
        <dbReference type="ChEBI" id="CHEBI:15379"/>
        <dbReference type="ChEBI" id="CHEBI:16240"/>
        <dbReference type="ChEBI" id="CHEBI:28938"/>
        <dbReference type="ChEBI" id="CHEBI:35179"/>
        <dbReference type="ChEBI" id="CHEBI:59871"/>
        <dbReference type="EC" id="1.4.3.3"/>
    </reaction>
    <physiologicalReaction direction="left-to-right" evidence="8">
        <dbReference type="Rhea" id="RHEA:21817"/>
    </physiologicalReaction>
</comment>
<dbReference type="PANTHER" id="PTHR11530:SF11">
    <property type="entry name" value="D-ASPARTATE OXIDASE"/>
    <property type="match status" value="1"/>
</dbReference>
<organism evidence="10 11">
    <name type="scientific">Streptomyces albipurpureus</name>
    <dbReference type="NCBI Taxonomy" id="2897419"/>
    <lineage>
        <taxon>Bacteria</taxon>
        <taxon>Bacillati</taxon>
        <taxon>Actinomycetota</taxon>
        <taxon>Actinomycetes</taxon>
        <taxon>Kitasatosporales</taxon>
        <taxon>Streptomycetaceae</taxon>
        <taxon>Streptomyces</taxon>
    </lineage>
</organism>
<dbReference type="EC" id="1.4.3.3" evidence="6"/>
<sequence length="323" mass="34369">MNGDVVVLGGGVSGLTTAMLLAERGHRVRVWTREAPSATTSAVAGALWWPYRIEPKQLVAQWAMATLERCRQWSRRPEETGVRLRPGVVADTRLDELESWTREAGAVRHARVDELPSGHTQGVWARLPLVDMPTHLGWLRGRLERAGGAVELRAVRSLEEAVAAAPVVVNCTGIGARELTGDRELTPVRGQVVLVENPGIEEWLVLPDDGSGQPTYVFPQPGRLVLGGTADDGNAGTEPDPATTAEIVARCARYYPAIADARILGTRVGLRPARTAGVRIEAVPWPGGGLVVHNYGHGGAGITVGWGCALAAVGLIPEVSARA</sequence>
<keyword evidence="3" id="KW-0285">Flavoprotein</keyword>
<comment type="cofactor">
    <cofactor evidence="1">
        <name>FAD</name>
        <dbReference type="ChEBI" id="CHEBI:57692"/>
    </cofactor>
</comment>
<proteinExistence type="inferred from homology"/>
<evidence type="ECO:0000313" key="10">
    <source>
        <dbReference type="EMBL" id="MCM2386793.1"/>
    </source>
</evidence>
<feature type="domain" description="FAD dependent oxidoreductase" evidence="9">
    <location>
        <begin position="4"/>
        <end position="312"/>
    </location>
</feature>
<dbReference type="RefSeq" id="WP_250917159.1">
    <property type="nucleotide sequence ID" value="NZ_JAMQAW010000001.1"/>
</dbReference>
<dbReference type="Gene3D" id="3.40.50.720">
    <property type="entry name" value="NAD(P)-binding Rossmann-like Domain"/>
    <property type="match status" value="1"/>
</dbReference>
<name>A0ABT0UEP2_9ACTN</name>
<evidence type="ECO:0000256" key="7">
    <source>
        <dbReference type="ARBA" id="ARBA00039751"/>
    </source>
</evidence>
<dbReference type="Pfam" id="PF01266">
    <property type="entry name" value="DAO"/>
    <property type="match status" value="1"/>
</dbReference>
<dbReference type="SUPFAM" id="SSF54373">
    <property type="entry name" value="FAD-linked reductases, C-terminal domain"/>
    <property type="match status" value="1"/>
</dbReference>
<evidence type="ECO:0000256" key="3">
    <source>
        <dbReference type="ARBA" id="ARBA00022630"/>
    </source>
</evidence>
<evidence type="ECO:0000256" key="1">
    <source>
        <dbReference type="ARBA" id="ARBA00001974"/>
    </source>
</evidence>
<dbReference type="SUPFAM" id="SSF51971">
    <property type="entry name" value="Nucleotide-binding domain"/>
    <property type="match status" value="1"/>
</dbReference>
<dbReference type="InterPro" id="IPR006076">
    <property type="entry name" value="FAD-dep_OxRdtase"/>
</dbReference>
<evidence type="ECO:0000256" key="6">
    <source>
        <dbReference type="ARBA" id="ARBA00039101"/>
    </source>
</evidence>
<dbReference type="Proteomes" id="UP001431429">
    <property type="component" value="Unassembled WGS sequence"/>
</dbReference>
<dbReference type="PROSITE" id="PS00677">
    <property type="entry name" value="DAO"/>
    <property type="match status" value="1"/>
</dbReference>
<accession>A0ABT0UEP2</accession>
<dbReference type="PIRSF" id="PIRSF000189">
    <property type="entry name" value="D-aa_oxidase"/>
    <property type="match status" value="1"/>
</dbReference>
<dbReference type="InterPro" id="IPR023209">
    <property type="entry name" value="DAO"/>
</dbReference>
<comment type="similarity">
    <text evidence="2">Belongs to the DAMOX/DASOX family.</text>
</comment>
<comment type="caution">
    <text evidence="10">The sequence shown here is derived from an EMBL/GenBank/DDBJ whole genome shotgun (WGS) entry which is preliminary data.</text>
</comment>
<evidence type="ECO:0000256" key="8">
    <source>
        <dbReference type="ARBA" id="ARBA00049547"/>
    </source>
</evidence>
<dbReference type="InterPro" id="IPR006181">
    <property type="entry name" value="D-amino_acid_oxidase_CS"/>
</dbReference>
<evidence type="ECO:0000256" key="5">
    <source>
        <dbReference type="ARBA" id="ARBA00023002"/>
    </source>
</evidence>
<evidence type="ECO:0000256" key="2">
    <source>
        <dbReference type="ARBA" id="ARBA00006730"/>
    </source>
</evidence>
<reference evidence="10" key="1">
    <citation type="submission" date="2022-06" db="EMBL/GenBank/DDBJ databases">
        <title>Genome public.</title>
        <authorList>
            <person name="Sun Q."/>
        </authorList>
    </citation>
    <scope>NUCLEOTIDE SEQUENCE</scope>
    <source>
        <strain evidence="10">CWNU-1</strain>
    </source>
</reference>
<dbReference type="PANTHER" id="PTHR11530">
    <property type="entry name" value="D-AMINO ACID OXIDASE"/>
    <property type="match status" value="1"/>
</dbReference>
<keyword evidence="11" id="KW-1185">Reference proteome</keyword>
<keyword evidence="5" id="KW-0560">Oxidoreductase</keyword>
<keyword evidence="4" id="KW-0274">FAD</keyword>
<dbReference type="Gene3D" id="3.30.9.10">
    <property type="entry name" value="D-Amino Acid Oxidase, subunit A, domain 2"/>
    <property type="match status" value="1"/>
</dbReference>
<gene>
    <name evidence="10" type="ORF">NBG84_00445</name>
</gene>
<dbReference type="EMBL" id="JAMQAW010000001">
    <property type="protein sequence ID" value="MCM2386793.1"/>
    <property type="molecule type" value="Genomic_DNA"/>
</dbReference>